<dbReference type="SUPFAM" id="SSF88713">
    <property type="entry name" value="Glycoside hydrolase/deacetylase"/>
    <property type="match status" value="1"/>
</dbReference>
<evidence type="ECO:0000259" key="2">
    <source>
        <dbReference type="PROSITE" id="PS51677"/>
    </source>
</evidence>
<accession>A0A1S8CS79</accession>
<dbReference type="GO" id="GO:0016810">
    <property type="term" value="F:hydrolase activity, acting on carbon-nitrogen (but not peptide) bonds"/>
    <property type="evidence" value="ECO:0007669"/>
    <property type="project" value="InterPro"/>
</dbReference>
<comment type="caution">
    <text evidence="3">The sequence shown here is derived from an EMBL/GenBank/DDBJ whole genome shotgun (WGS) entry which is preliminary data.</text>
</comment>
<dbReference type="GO" id="GO:0043708">
    <property type="term" value="P:cell adhesion involved in biofilm formation"/>
    <property type="evidence" value="ECO:0007669"/>
    <property type="project" value="InterPro"/>
</dbReference>
<protein>
    <submittedName>
        <fullName evidence="3">Poly-beta-1,6-N-acetyl-D-glucosamine N-deacetylase PgaB</fullName>
    </submittedName>
</protein>
<gene>
    <name evidence="3" type="ORF">BKE30_12695</name>
</gene>
<evidence type="ECO:0000313" key="4">
    <source>
        <dbReference type="Proteomes" id="UP000192132"/>
    </source>
</evidence>
<keyword evidence="1" id="KW-0732">Signal</keyword>
<dbReference type="AlphaFoldDB" id="A0A1S8CS79"/>
<dbReference type="InterPro" id="IPR002509">
    <property type="entry name" value="NODB_dom"/>
</dbReference>
<dbReference type="EMBL" id="MLCN01000034">
    <property type="protein sequence ID" value="ONG38401.1"/>
    <property type="molecule type" value="Genomic_DNA"/>
</dbReference>
<dbReference type="Gene3D" id="3.20.20.370">
    <property type="entry name" value="Glycoside hydrolase/deacetylase"/>
    <property type="match status" value="1"/>
</dbReference>
<sequence length="660" mass="74937">MLSVLLCFTVVQPGHAKPVSSANQSSARMPAELTIIGYHEIAAPQQALIPDYTVEPQRFEQQILWLKNYGFHFVSMDDVLAARAGKKALPPKAVLLSFDDGYVSFYNHAFPLVKKYKIPVVVALVGNWLTPEDNQLVDFDGKTITRNNMVSWAQLQEMSDSGLVEIASHTYDLHDGILANPQGNMQPALTARLYDAATQTYESDQDYRTRLYNDFKRNNDMFIRHGLKRPRIMVWPYGRYNSVAQEIASQLGMTIAFTLDDGPNLPSTPLSALRRILVDHSMTPADLGYEISVRERQFTDHNRAQKIMHVDLDYIYDPDPEQQERNLGHLLDRIVAMQVNTVYLQAFSDPDANGSANMVYFPNQHVPMRADLFNRVTWQIRTRTQVNRVYAWMPLLAWELPDSDPASTDIVVAEPHNNSQHLNMGYHRLSPFSALARQTITGIYQDLAKSVPFDGILFHDDVTLSDYEDASPKARAQYEAWGLPRDLNIIRNDDTLLQKWTSLKTQTLDEFALGLAAEVRKQQPNLLTARNLYAQVALKAYAENWYAQSLENSLRDYDFTAIMAMPYMEQAKDPDAFYANIVKRVKSYPEGLKKTVFELQATDWRTSTPVPSEEMANTISKLYLQGVRHVGYYPDDPIKGHPDPAMLRGVFDSKSSAALP</sequence>
<dbReference type="InterPro" id="IPR023854">
    <property type="entry name" value="PGA_deacetylase_PgaB"/>
</dbReference>
<dbReference type="Pfam" id="PF01522">
    <property type="entry name" value="Polysacc_deac_1"/>
    <property type="match status" value="1"/>
</dbReference>
<dbReference type="PROSITE" id="PS51677">
    <property type="entry name" value="NODB"/>
    <property type="match status" value="1"/>
</dbReference>
<evidence type="ECO:0000313" key="3">
    <source>
        <dbReference type="EMBL" id="ONG38401.1"/>
    </source>
</evidence>
<dbReference type="InterPro" id="IPR051398">
    <property type="entry name" value="Polysacch_Deacetylase"/>
</dbReference>
<organism evidence="3 4">
    <name type="scientific">Alkanindiges hydrocarboniclasticus</name>
    <dbReference type="NCBI Taxonomy" id="1907941"/>
    <lineage>
        <taxon>Bacteria</taxon>
        <taxon>Pseudomonadati</taxon>
        <taxon>Pseudomonadota</taxon>
        <taxon>Gammaproteobacteria</taxon>
        <taxon>Moraxellales</taxon>
        <taxon>Moraxellaceae</taxon>
        <taxon>Alkanindiges</taxon>
    </lineage>
</organism>
<keyword evidence="4" id="KW-1185">Reference proteome</keyword>
<name>A0A1S8CS79_9GAMM</name>
<dbReference type="InterPro" id="IPR011330">
    <property type="entry name" value="Glyco_hydro/deAcase_b/a-brl"/>
</dbReference>
<dbReference type="Pfam" id="PF14883">
    <property type="entry name" value="GHL13"/>
    <property type="match status" value="1"/>
</dbReference>
<dbReference type="PANTHER" id="PTHR34216:SF7">
    <property type="entry name" value="POLY-BETA-1,6-N-ACETYL-D-GLUCOSAMINE N-DEACETYLASE"/>
    <property type="match status" value="1"/>
</dbReference>
<proteinExistence type="predicted"/>
<evidence type="ECO:0000256" key="1">
    <source>
        <dbReference type="ARBA" id="ARBA00022729"/>
    </source>
</evidence>
<dbReference type="GO" id="GO:0005975">
    <property type="term" value="P:carbohydrate metabolic process"/>
    <property type="evidence" value="ECO:0007669"/>
    <property type="project" value="InterPro"/>
</dbReference>
<dbReference type="NCBIfam" id="TIGR03938">
    <property type="entry name" value="deacetyl_PgaB"/>
    <property type="match status" value="1"/>
</dbReference>
<dbReference type="InterPro" id="IPR032772">
    <property type="entry name" value="PGA_deacetylase_PgaB_C"/>
</dbReference>
<dbReference type="PANTHER" id="PTHR34216">
    <property type="match status" value="1"/>
</dbReference>
<reference evidence="3 4" key="1">
    <citation type="submission" date="2016-10" db="EMBL/GenBank/DDBJ databases">
        <title>Draft Genome sequence of Alkanindiges sp. strain H1.</title>
        <authorList>
            <person name="Subhash Y."/>
            <person name="Lee S."/>
        </authorList>
    </citation>
    <scope>NUCLEOTIDE SEQUENCE [LARGE SCALE GENOMIC DNA]</scope>
    <source>
        <strain evidence="3 4">H1</strain>
    </source>
</reference>
<dbReference type="STRING" id="1907941.BKE30_12695"/>
<dbReference type="Gene3D" id="3.20.20.80">
    <property type="entry name" value="Glycosidases"/>
    <property type="match status" value="1"/>
</dbReference>
<dbReference type="Proteomes" id="UP000192132">
    <property type="component" value="Unassembled WGS sequence"/>
</dbReference>
<feature type="domain" description="NodB homology" evidence="2">
    <location>
        <begin position="92"/>
        <end position="338"/>
    </location>
</feature>